<dbReference type="GO" id="GO:0004563">
    <property type="term" value="F:beta-N-acetylhexosaminidase activity"/>
    <property type="evidence" value="ECO:0007669"/>
    <property type="project" value="UniProtKB-EC"/>
</dbReference>
<evidence type="ECO:0000256" key="2">
    <source>
        <dbReference type="ARBA" id="ARBA00006285"/>
    </source>
</evidence>
<dbReference type="Pfam" id="PF00728">
    <property type="entry name" value="Glyco_hydro_20"/>
    <property type="match status" value="1"/>
</dbReference>
<evidence type="ECO:0000259" key="8">
    <source>
        <dbReference type="Pfam" id="PF02838"/>
    </source>
</evidence>
<sequence>MLRSLLRPILLFSLIANLCFGAGWEPEVVPLPAYAQREDGQFLVSAKTVIVAPGELGGEARYLQRKLQPATGLRVPVVISSEAGGSVPAIRLVEDRRVVANHPEGYVLEIESEGVVIRGGTAAGVFYGIQTMLQLLPAAIVDEAPAADVDEWVLPCGVIKDMPRFGWRAFMLDEARHFKGEAEVKKLLDQMAALKLNVFHWHLTDDQGWRIEIKKYPRLAEVGGRRADTQVGGWGSERRAGEPHAGYYTQEQIKRIVAYAAERHIKVVPEIGMPGHAAAAIAAYPELGTLKNEVPVMDNFDEAVDIYDPSSARVYEMLGDILDEVAALFPGVIIHIGGDEVHFTHWKKSDSIRDLMQREKLKSMADVQLYFTKRVAKMVEARGKVAMGWNEIYGKNLHGGARGGDDATAGKVDLKTIIHFWAGNPGLAKAVLADGYRIVNSWSQFTYLNQAYARTPLKKMYGFEPVPSGLSKDEEKRVLGMGCQMWGEWVPSVRELEYYIFPRIAAHAEVAWSAKERRDYAGFVKRLKPLVAKWQRQGIRVGADQIDPPEVGDFADAPVIGAWSTDNVRSDWGEIEWNVEYAGDTEEELHFALVYMDGKHALEIERADLLVDGKIVASDLHRGSAGGNPQQVVYSFMAPAIEGGQCALRVKVRGMGGTDSRGQVKMLVRAE</sequence>
<name>A0A6B3L749_9BACT</name>
<dbReference type="InterPro" id="IPR015882">
    <property type="entry name" value="HEX_bac_N"/>
</dbReference>
<dbReference type="PANTHER" id="PTHR22600">
    <property type="entry name" value="BETA-HEXOSAMINIDASE"/>
    <property type="match status" value="1"/>
</dbReference>
<feature type="domain" description="Glycoside hydrolase family 20 catalytic" evidence="7">
    <location>
        <begin position="165"/>
        <end position="514"/>
    </location>
</feature>
<dbReference type="PANTHER" id="PTHR22600:SF57">
    <property type="entry name" value="BETA-N-ACETYLHEXOSAMINIDASE"/>
    <property type="match status" value="1"/>
</dbReference>
<comment type="catalytic activity">
    <reaction evidence="1">
        <text>Hydrolysis of terminal non-reducing N-acetyl-D-hexosamine residues in N-acetyl-beta-D-hexosaminides.</text>
        <dbReference type="EC" id="3.2.1.52"/>
    </reaction>
</comment>
<dbReference type="InterPro" id="IPR015883">
    <property type="entry name" value="Glyco_hydro_20_cat"/>
</dbReference>
<evidence type="ECO:0000259" key="7">
    <source>
        <dbReference type="Pfam" id="PF00728"/>
    </source>
</evidence>
<dbReference type="Proteomes" id="UP000475117">
    <property type="component" value="Chromosome"/>
</dbReference>
<dbReference type="AlphaFoldDB" id="A0A6B3L749"/>
<evidence type="ECO:0000256" key="1">
    <source>
        <dbReference type="ARBA" id="ARBA00001231"/>
    </source>
</evidence>
<dbReference type="EMBL" id="CP066776">
    <property type="protein sequence ID" value="QQL45161.1"/>
    <property type="molecule type" value="Genomic_DNA"/>
</dbReference>
<proteinExistence type="inferred from homology"/>
<keyword evidence="10" id="KW-1185">Reference proteome</keyword>
<evidence type="ECO:0000313" key="9">
    <source>
        <dbReference type="EMBL" id="QQL45161.1"/>
    </source>
</evidence>
<dbReference type="Gene3D" id="3.20.20.80">
    <property type="entry name" value="Glycosidases"/>
    <property type="match status" value="1"/>
</dbReference>
<evidence type="ECO:0000313" key="10">
    <source>
        <dbReference type="Proteomes" id="UP000475117"/>
    </source>
</evidence>
<reference evidence="9 10" key="1">
    <citation type="submission" date="2020-12" db="EMBL/GenBank/DDBJ databases">
        <title>Sulforoseuscoccus oceanibium gen. nov., sp. nov., a representative of the phylum Verrucomicrobia with special cytoplasmic membrane, and proposal of Sulforoseuscoccusaceae fam. nov.</title>
        <authorList>
            <person name="Xi F."/>
        </authorList>
    </citation>
    <scope>NUCLEOTIDE SEQUENCE [LARGE SCALE GENOMIC DNA]</scope>
    <source>
        <strain evidence="9 10">T37</strain>
    </source>
</reference>
<dbReference type="Gene3D" id="3.30.379.10">
    <property type="entry name" value="Chitobiase/beta-hexosaminidase domain 2-like"/>
    <property type="match status" value="1"/>
</dbReference>
<dbReference type="InterPro" id="IPR017853">
    <property type="entry name" value="GH"/>
</dbReference>
<dbReference type="EC" id="3.2.1.52" evidence="3"/>
<dbReference type="InterPro" id="IPR029018">
    <property type="entry name" value="Hex-like_dom2"/>
</dbReference>
<dbReference type="Pfam" id="PF02838">
    <property type="entry name" value="Glyco_hydro_20b"/>
    <property type="match status" value="1"/>
</dbReference>
<keyword evidence="4" id="KW-0378">Hydrolase</keyword>
<evidence type="ECO:0000256" key="5">
    <source>
        <dbReference type="ARBA" id="ARBA00023295"/>
    </source>
</evidence>
<dbReference type="KEGG" id="soa:G3M56_000815"/>
<evidence type="ECO:0000256" key="3">
    <source>
        <dbReference type="ARBA" id="ARBA00012663"/>
    </source>
</evidence>
<gene>
    <name evidence="9" type="ORF">G3M56_000815</name>
</gene>
<evidence type="ECO:0000256" key="6">
    <source>
        <dbReference type="PIRSR" id="PIRSR625705-1"/>
    </source>
</evidence>
<dbReference type="GO" id="GO:0005975">
    <property type="term" value="P:carbohydrate metabolic process"/>
    <property type="evidence" value="ECO:0007669"/>
    <property type="project" value="InterPro"/>
</dbReference>
<comment type="similarity">
    <text evidence="2">Belongs to the glycosyl hydrolase 20 family.</text>
</comment>
<evidence type="ECO:0000256" key="4">
    <source>
        <dbReference type="ARBA" id="ARBA00022801"/>
    </source>
</evidence>
<dbReference type="PRINTS" id="PR00738">
    <property type="entry name" value="GLHYDRLASE20"/>
</dbReference>
<protein>
    <recommendedName>
        <fullName evidence="3">beta-N-acetylhexosaminidase</fullName>
        <ecNumber evidence="3">3.2.1.52</ecNumber>
    </recommendedName>
</protein>
<organism evidence="9 10">
    <name type="scientific">Sulfuriroseicoccus oceanibius</name>
    <dbReference type="NCBI Taxonomy" id="2707525"/>
    <lineage>
        <taxon>Bacteria</taxon>
        <taxon>Pseudomonadati</taxon>
        <taxon>Verrucomicrobiota</taxon>
        <taxon>Verrucomicrobiia</taxon>
        <taxon>Verrucomicrobiales</taxon>
        <taxon>Verrucomicrobiaceae</taxon>
        <taxon>Sulfuriroseicoccus</taxon>
    </lineage>
</organism>
<dbReference type="GO" id="GO:0030203">
    <property type="term" value="P:glycosaminoglycan metabolic process"/>
    <property type="evidence" value="ECO:0007669"/>
    <property type="project" value="TreeGrafter"/>
</dbReference>
<dbReference type="InterPro" id="IPR025705">
    <property type="entry name" value="Beta_hexosaminidase_sua/sub"/>
</dbReference>
<dbReference type="GO" id="GO:0016020">
    <property type="term" value="C:membrane"/>
    <property type="evidence" value="ECO:0007669"/>
    <property type="project" value="TreeGrafter"/>
</dbReference>
<keyword evidence="5" id="KW-0326">Glycosidase</keyword>
<accession>A0A6B3L749</accession>
<dbReference type="SUPFAM" id="SSF55545">
    <property type="entry name" value="beta-N-acetylhexosaminidase-like domain"/>
    <property type="match status" value="1"/>
</dbReference>
<dbReference type="SUPFAM" id="SSF51445">
    <property type="entry name" value="(Trans)glycosidases"/>
    <property type="match status" value="1"/>
</dbReference>
<dbReference type="RefSeq" id="WP_164364937.1">
    <property type="nucleotide sequence ID" value="NZ_CP066776.1"/>
</dbReference>
<feature type="active site" description="Proton donor" evidence="6">
    <location>
        <position position="340"/>
    </location>
</feature>
<dbReference type="CDD" id="cd06563">
    <property type="entry name" value="GH20_chitobiase-like"/>
    <property type="match status" value="1"/>
</dbReference>
<feature type="domain" description="Beta-hexosaminidase bacterial type N-terminal" evidence="8">
    <location>
        <begin position="26"/>
        <end position="161"/>
    </location>
</feature>